<evidence type="ECO:0000259" key="1">
    <source>
        <dbReference type="Pfam" id="PF04717"/>
    </source>
</evidence>
<sequence>MIQQMLNIARREAERVMARRAMPKTGIVTAYDPDHYCAKVELQPEGVETGWLPIRTPWSGNEWGMFCPPTPGDEVEVGFQEGGKQAGYVKLRAFGDRLRPLSVPAGEFWVVHKSGSFLKFKNDGSVELHAAEDLNATVAGQANLAVTGKVVASATEFDLTGNVKVTGDITASGNIYDQNGAKDHIGHIRDVYDGHTHPAPGGTTNIPNQQL</sequence>
<accession>A0A5B9W754</accession>
<gene>
    <name evidence="2" type="ORF">OJF2_50800</name>
</gene>
<dbReference type="AlphaFoldDB" id="A0A5B9W754"/>
<evidence type="ECO:0000313" key="3">
    <source>
        <dbReference type="Proteomes" id="UP000324233"/>
    </source>
</evidence>
<dbReference type="KEGG" id="agv:OJF2_50800"/>
<reference evidence="2 3" key="1">
    <citation type="submission" date="2019-08" db="EMBL/GenBank/DDBJ databases">
        <title>Deep-cultivation of Planctomycetes and their phenomic and genomic characterization uncovers novel biology.</title>
        <authorList>
            <person name="Wiegand S."/>
            <person name="Jogler M."/>
            <person name="Boedeker C."/>
            <person name="Pinto D."/>
            <person name="Vollmers J."/>
            <person name="Rivas-Marin E."/>
            <person name="Kohn T."/>
            <person name="Peeters S.H."/>
            <person name="Heuer A."/>
            <person name="Rast P."/>
            <person name="Oberbeckmann S."/>
            <person name="Bunk B."/>
            <person name="Jeske O."/>
            <person name="Meyerdierks A."/>
            <person name="Storesund J.E."/>
            <person name="Kallscheuer N."/>
            <person name="Luecker S."/>
            <person name="Lage O.M."/>
            <person name="Pohl T."/>
            <person name="Merkel B.J."/>
            <person name="Hornburger P."/>
            <person name="Mueller R.-W."/>
            <person name="Bruemmer F."/>
            <person name="Labrenz M."/>
            <person name="Spormann A.M."/>
            <person name="Op den Camp H."/>
            <person name="Overmann J."/>
            <person name="Amann R."/>
            <person name="Jetten M.S.M."/>
            <person name="Mascher T."/>
            <person name="Medema M.H."/>
            <person name="Devos D.P."/>
            <person name="Kaster A.-K."/>
            <person name="Ovreas L."/>
            <person name="Rohde M."/>
            <person name="Galperin M.Y."/>
            <person name="Jogler C."/>
        </authorList>
    </citation>
    <scope>NUCLEOTIDE SEQUENCE [LARGE SCALE GENOMIC DNA]</scope>
    <source>
        <strain evidence="2 3">OJF2</strain>
    </source>
</reference>
<dbReference type="SUPFAM" id="SSF69255">
    <property type="entry name" value="gp5 N-terminal domain-like"/>
    <property type="match status" value="1"/>
</dbReference>
<proteinExistence type="predicted"/>
<dbReference type="InterPro" id="IPR006531">
    <property type="entry name" value="Gp5/Vgr_OB"/>
</dbReference>
<dbReference type="EMBL" id="CP042997">
    <property type="protein sequence ID" value="QEH36496.1"/>
    <property type="molecule type" value="Genomic_DNA"/>
</dbReference>
<dbReference type="InterPro" id="IPR037026">
    <property type="entry name" value="Vgr_OB-fold_dom_sf"/>
</dbReference>
<dbReference type="RefSeq" id="WP_148596175.1">
    <property type="nucleotide sequence ID" value="NZ_CP042997.1"/>
</dbReference>
<feature type="domain" description="Gp5/Type VI secretion system Vgr protein OB-fold" evidence="1">
    <location>
        <begin position="25"/>
        <end position="89"/>
    </location>
</feature>
<evidence type="ECO:0000313" key="2">
    <source>
        <dbReference type="EMBL" id="QEH36496.1"/>
    </source>
</evidence>
<dbReference type="Proteomes" id="UP000324233">
    <property type="component" value="Chromosome"/>
</dbReference>
<name>A0A5B9W754_9BACT</name>
<dbReference type="Gene3D" id="2.40.50.230">
    <property type="entry name" value="Gp5 N-terminal domain"/>
    <property type="match status" value="1"/>
</dbReference>
<dbReference type="Pfam" id="PF04717">
    <property type="entry name" value="Phage_base_V"/>
    <property type="match status" value="1"/>
</dbReference>
<keyword evidence="3" id="KW-1185">Reference proteome</keyword>
<dbReference type="OrthoDB" id="1907165at2"/>
<organism evidence="2 3">
    <name type="scientific">Aquisphaera giovannonii</name>
    <dbReference type="NCBI Taxonomy" id="406548"/>
    <lineage>
        <taxon>Bacteria</taxon>
        <taxon>Pseudomonadati</taxon>
        <taxon>Planctomycetota</taxon>
        <taxon>Planctomycetia</taxon>
        <taxon>Isosphaerales</taxon>
        <taxon>Isosphaeraceae</taxon>
        <taxon>Aquisphaera</taxon>
    </lineage>
</organism>
<protein>
    <submittedName>
        <fullName evidence="2">Phage-related baseplate assembly protein</fullName>
    </submittedName>
</protein>